<keyword evidence="2" id="KW-1185">Reference proteome</keyword>
<comment type="caution">
    <text evidence="1">The sequence shown here is derived from an EMBL/GenBank/DDBJ whole genome shotgun (WGS) entry which is preliminary data.</text>
</comment>
<keyword evidence="1" id="KW-0548">Nucleotidyltransferase</keyword>
<gene>
    <name evidence="1" type="ORF">PoB_000392000</name>
</gene>
<reference evidence="1 2" key="1">
    <citation type="journal article" date="2021" name="Elife">
        <title>Chloroplast acquisition without the gene transfer in kleptoplastic sea slugs, Plakobranchus ocellatus.</title>
        <authorList>
            <person name="Maeda T."/>
            <person name="Takahashi S."/>
            <person name="Yoshida T."/>
            <person name="Shimamura S."/>
            <person name="Takaki Y."/>
            <person name="Nagai Y."/>
            <person name="Toyoda A."/>
            <person name="Suzuki Y."/>
            <person name="Arimoto A."/>
            <person name="Ishii H."/>
            <person name="Satoh N."/>
            <person name="Nishiyama T."/>
            <person name="Hasebe M."/>
            <person name="Maruyama T."/>
            <person name="Minagawa J."/>
            <person name="Obokata J."/>
            <person name="Shigenobu S."/>
        </authorList>
    </citation>
    <scope>NUCLEOTIDE SEQUENCE [LARGE SCALE GENOMIC DNA]</scope>
</reference>
<evidence type="ECO:0000313" key="1">
    <source>
        <dbReference type="EMBL" id="GFN77414.1"/>
    </source>
</evidence>
<keyword evidence="1" id="KW-0808">Transferase</keyword>
<accession>A0AAV3Y3K0</accession>
<organism evidence="1 2">
    <name type="scientific">Plakobranchus ocellatus</name>
    <dbReference type="NCBI Taxonomy" id="259542"/>
    <lineage>
        <taxon>Eukaryota</taxon>
        <taxon>Metazoa</taxon>
        <taxon>Spiralia</taxon>
        <taxon>Lophotrochozoa</taxon>
        <taxon>Mollusca</taxon>
        <taxon>Gastropoda</taxon>
        <taxon>Heterobranchia</taxon>
        <taxon>Euthyneura</taxon>
        <taxon>Panpulmonata</taxon>
        <taxon>Sacoglossa</taxon>
        <taxon>Placobranchoidea</taxon>
        <taxon>Plakobranchidae</taxon>
        <taxon>Plakobranchus</taxon>
    </lineage>
</organism>
<dbReference type="Proteomes" id="UP000735302">
    <property type="component" value="Unassembled WGS sequence"/>
</dbReference>
<name>A0AAV3Y3K0_9GAST</name>
<sequence length="91" mass="9924">MASRLTQYLTESGYVNVSLQEGALSGVLGCFEHATIIWEAIQRANHSTISSLIDGYDARTRGNCVASGLLNIYTVACPLQLHRDPVNRPDC</sequence>
<evidence type="ECO:0000313" key="2">
    <source>
        <dbReference type="Proteomes" id="UP000735302"/>
    </source>
</evidence>
<dbReference type="AlphaFoldDB" id="A0AAV3Y3K0"/>
<dbReference type="GO" id="GO:0003964">
    <property type="term" value="F:RNA-directed DNA polymerase activity"/>
    <property type="evidence" value="ECO:0007669"/>
    <property type="project" value="UniProtKB-KW"/>
</dbReference>
<protein>
    <submittedName>
        <fullName evidence="1">Reverse transcriptase</fullName>
    </submittedName>
</protein>
<dbReference type="EMBL" id="BLXT01000474">
    <property type="protein sequence ID" value="GFN77414.1"/>
    <property type="molecule type" value="Genomic_DNA"/>
</dbReference>
<proteinExistence type="predicted"/>
<keyword evidence="1" id="KW-0695">RNA-directed DNA polymerase</keyword>